<evidence type="ECO:0000313" key="3">
    <source>
        <dbReference type="Proteomes" id="UP000000560"/>
    </source>
</evidence>
<dbReference type="GeneID" id="2869934"/>
<dbReference type="eggNOG" id="ENOG502SJVS">
    <property type="taxonomic scope" value="Eukaryota"/>
</dbReference>
<dbReference type="PANTHER" id="PTHR42029:SF2">
    <property type="entry name" value="WAX SYNTHASE DOMAIN-CONTAINING PROTEIN"/>
    <property type="match status" value="1"/>
</dbReference>
<gene>
    <name evidence="2" type="ORF">ANIA_10898</name>
</gene>
<dbReference type="RefSeq" id="XP_050467911.1">
    <property type="nucleotide sequence ID" value="XM_050611942.1"/>
</dbReference>
<keyword evidence="1" id="KW-0812">Transmembrane</keyword>
<dbReference type="InParanoid" id="C8VDE0"/>
<reference evidence="3" key="2">
    <citation type="journal article" date="2009" name="Fungal Genet. Biol.">
        <title>The 2008 update of the Aspergillus nidulans genome annotation: a community effort.</title>
        <authorList>
            <person name="Wortman J.R."/>
            <person name="Gilsenan J.M."/>
            <person name="Joardar V."/>
            <person name="Deegan J."/>
            <person name="Clutterbuck J."/>
            <person name="Andersen M.R."/>
            <person name="Archer D."/>
            <person name="Bencina M."/>
            <person name="Braus G."/>
            <person name="Coutinho P."/>
            <person name="von Dohren H."/>
            <person name="Doonan J."/>
            <person name="Driessen A.J."/>
            <person name="Durek P."/>
            <person name="Espeso E."/>
            <person name="Fekete E."/>
            <person name="Flipphi M."/>
            <person name="Estrada C.G."/>
            <person name="Geysens S."/>
            <person name="Goldman G."/>
            <person name="de Groot P.W."/>
            <person name="Hansen K."/>
            <person name="Harris S.D."/>
            <person name="Heinekamp T."/>
            <person name="Helmstaedt K."/>
            <person name="Henrissat B."/>
            <person name="Hofmann G."/>
            <person name="Homan T."/>
            <person name="Horio T."/>
            <person name="Horiuchi H."/>
            <person name="James S."/>
            <person name="Jones M."/>
            <person name="Karaffa L."/>
            <person name="Karanyi Z."/>
            <person name="Kato M."/>
            <person name="Keller N."/>
            <person name="Kelly D.E."/>
            <person name="Kiel J.A."/>
            <person name="Kim J.M."/>
            <person name="van der Klei I.J."/>
            <person name="Klis F.M."/>
            <person name="Kovalchuk A."/>
            <person name="Krasevec N."/>
            <person name="Kubicek C.P."/>
            <person name="Liu B."/>
            <person name="Maccabe A."/>
            <person name="Meyer V."/>
            <person name="Mirabito P."/>
            <person name="Miskei M."/>
            <person name="Mos M."/>
            <person name="Mullins J."/>
            <person name="Nelson D.R."/>
            <person name="Nielsen J."/>
            <person name="Oakley B.R."/>
            <person name="Osmani S.A."/>
            <person name="Pakula T."/>
            <person name="Paszewski A."/>
            <person name="Paulsen I."/>
            <person name="Pilsyk S."/>
            <person name="Pocsi I."/>
            <person name="Punt P.J."/>
            <person name="Ram A.F."/>
            <person name="Ren Q."/>
            <person name="Robellet X."/>
            <person name="Robson G."/>
            <person name="Seiboth B."/>
            <person name="van Solingen P."/>
            <person name="Specht T."/>
            <person name="Sun J."/>
            <person name="Taheri-Talesh N."/>
            <person name="Takeshita N."/>
            <person name="Ussery D."/>
            <person name="vanKuyk P.A."/>
            <person name="Visser H."/>
            <person name="van de Vondervoort P.J."/>
            <person name="de Vries R.P."/>
            <person name="Walton J."/>
            <person name="Xiang X."/>
            <person name="Xiong Y."/>
            <person name="Zeng A.P."/>
            <person name="Brandt B.W."/>
            <person name="Cornell M.J."/>
            <person name="van den Hondel C.A."/>
            <person name="Visser J."/>
            <person name="Oliver S.G."/>
            <person name="Turner G."/>
        </authorList>
    </citation>
    <scope>GENOME REANNOTATION</scope>
    <source>
        <strain evidence="3">FGSC A4 / ATCC 38163 / CBS 112.46 / NRRL 194 / M139</strain>
    </source>
</reference>
<dbReference type="HOGENOM" id="CLU_586626_0_0_1"/>
<accession>C8VDE0</accession>
<feature type="transmembrane region" description="Helical" evidence="1">
    <location>
        <begin position="383"/>
        <end position="408"/>
    </location>
</feature>
<sequence>MYWDLGVLLVHCRCGLAGHAATGPLCLRASIGSELRFEAIGSDVVSLDVSFRLLDKLQSEGARLAIAEQALHSASGFRSVCPAIPDFSSTLSTSGRKTFSLFQRVCGTSPWGIAERVWPPSPCAPREKGSDLYIPSETRSKAHASPLVTLAAGSQYRHIICDNSTMTSSINSRPAAGAVAHSSLARRTVGRPDDDPAALVLEAWSQGLMTGSLVIMAAVTFANMRPGVLLHKLILLELILAMAHGTFIFAPEPVYGWYLASTAIGLIISWSLHNVIAWMKNRPFMGRKLSLFYVGTIVLAQPYWVAEIYANFAYFNNINLTVYQKIRPWEALFRLISMTVTASANHGWTSDPWWIYTTCNIFWVVKTHYNFGILELVRECPRFGLMLASMCLSIVFIVLDVISVTGALDAAMPLGINPFWKLCFTFKCLCDTIILDDFKTALDKLSARWLARNGMNGATAPLSAIE</sequence>
<feature type="transmembrane region" description="Helical" evidence="1">
    <location>
        <begin position="203"/>
        <end position="222"/>
    </location>
</feature>
<dbReference type="KEGG" id="ani:ANIA_10898"/>
<proteinExistence type="predicted"/>
<keyword evidence="3" id="KW-1185">Reference proteome</keyword>
<dbReference type="VEuPathDB" id="FungiDB:AN10898"/>
<evidence type="ECO:0000313" key="2">
    <source>
        <dbReference type="EMBL" id="CBF79093.1"/>
    </source>
</evidence>
<dbReference type="PANTHER" id="PTHR42029">
    <property type="entry name" value="AN04G07800"/>
    <property type="match status" value="1"/>
</dbReference>
<feature type="transmembrane region" description="Helical" evidence="1">
    <location>
        <begin position="255"/>
        <end position="277"/>
    </location>
</feature>
<dbReference type="OrthoDB" id="5420247at2759"/>
<reference evidence="3" key="1">
    <citation type="journal article" date="2005" name="Nature">
        <title>Sequencing of Aspergillus nidulans and comparative analysis with A. fumigatus and A. oryzae.</title>
        <authorList>
            <person name="Galagan J.E."/>
            <person name="Calvo S.E."/>
            <person name="Cuomo C."/>
            <person name="Ma L.J."/>
            <person name="Wortman J.R."/>
            <person name="Batzoglou S."/>
            <person name="Lee S.I."/>
            <person name="Basturkmen M."/>
            <person name="Spevak C.C."/>
            <person name="Clutterbuck J."/>
            <person name="Kapitonov V."/>
            <person name="Jurka J."/>
            <person name="Scazzocchio C."/>
            <person name="Farman M."/>
            <person name="Butler J."/>
            <person name="Purcell S."/>
            <person name="Harris S."/>
            <person name="Braus G.H."/>
            <person name="Draht O."/>
            <person name="Busch S."/>
            <person name="D'Enfert C."/>
            <person name="Bouchier C."/>
            <person name="Goldman G.H."/>
            <person name="Bell-Pedersen D."/>
            <person name="Griffiths-Jones S."/>
            <person name="Doonan J.H."/>
            <person name="Yu J."/>
            <person name="Vienken K."/>
            <person name="Pain A."/>
            <person name="Freitag M."/>
            <person name="Selker E.U."/>
            <person name="Archer D.B."/>
            <person name="Penalva M.A."/>
            <person name="Oakley B.R."/>
            <person name="Momany M."/>
            <person name="Tanaka T."/>
            <person name="Kumagai T."/>
            <person name="Asai K."/>
            <person name="Machida M."/>
            <person name="Nierman W.C."/>
            <person name="Denning D.W."/>
            <person name="Caddick M."/>
            <person name="Hynes M."/>
            <person name="Paoletti M."/>
            <person name="Fischer R."/>
            <person name="Miller B."/>
            <person name="Dyer P."/>
            <person name="Sachs M.S."/>
            <person name="Osmani S.A."/>
            <person name="Birren B.W."/>
        </authorList>
    </citation>
    <scope>NUCLEOTIDE SEQUENCE [LARGE SCALE GENOMIC DNA]</scope>
    <source>
        <strain evidence="3">FGSC A4 / ATCC 38163 / CBS 112.46 / NRRL 194 / M139</strain>
    </source>
</reference>
<name>C8VDE0_EMENI</name>
<organism evidence="2 3">
    <name type="scientific">Emericella nidulans (strain FGSC A4 / ATCC 38163 / CBS 112.46 / NRRL 194 / M139)</name>
    <name type="common">Aspergillus nidulans</name>
    <dbReference type="NCBI Taxonomy" id="227321"/>
    <lineage>
        <taxon>Eukaryota</taxon>
        <taxon>Fungi</taxon>
        <taxon>Dikarya</taxon>
        <taxon>Ascomycota</taxon>
        <taxon>Pezizomycotina</taxon>
        <taxon>Eurotiomycetes</taxon>
        <taxon>Eurotiomycetidae</taxon>
        <taxon>Eurotiales</taxon>
        <taxon>Aspergillaceae</taxon>
        <taxon>Aspergillus</taxon>
        <taxon>Aspergillus subgen. Nidulantes</taxon>
    </lineage>
</organism>
<dbReference type="Proteomes" id="UP000000560">
    <property type="component" value="Chromosome IV"/>
</dbReference>
<feature type="transmembrane region" description="Helical" evidence="1">
    <location>
        <begin position="353"/>
        <end position="371"/>
    </location>
</feature>
<protein>
    <submittedName>
        <fullName evidence="2">Uncharacterized protein</fullName>
    </submittedName>
</protein>
<dbReference type="AlphaFoldDB" id="C8VDE0"/>
<keyword evidence="1" id="KW-1133">Transmembrane helix</keyword>
<feature type="transmembrane region" description="Helical" evidence="1">
    <location>
        <begin position="289"/>
        <end position="306"/>
    </location>
</feature>
<dbReference type="EMBL" id="BN001304">
    <property type="protein sequence ID" value="CBF79093.1"/>
    <property type="molecule type" value="Genomic_DNA"/>
</dbReference>
<evidence type="ECO:0000256" key="1">
    <source>
        <dbReference type="SAM" id="Phobius"/>
    </source>
</evidence>
<keyword evidence="1" id="KW-0472">Membrane</keyword>
<feature type="transmembrane region" description="Helical" evidence="1">
    <location>
        <begin position="229"/>
        <end position="249"/>
    </location>
</feature>